<sequence length="161" mass="17219">MIIALLLIVAAAVFATIVLIWLIVCSCSGSGRNRGSRSGQIWVLVVVGVGVIRGGGVGVVCGGGGVVAVVLVKLVNFASINLPILTPSMPPSLYEFLLSSRCPRSHTCRVSFLSLSQGPKKNYFLSQNPRFLCDLRNTQFGPKARVLNQISRSLKPQNQNP</sequence>
<evidence type="ECO:0000313" key="2">
    <source>
        <dbReference type="EMBL" id="MBA4674969.1"/>
    </source>
</evidence>
<organism evidence="2">
    <name type="scientific">Opuntia streptacantha</name>
    <name type="common">Prickly pear cactus</name>
    <name type="synonym">Opuntia cardona</name>
    <dbReference type="NCBI Taxonomy" id="393608"/>
    <lineage>
        <taxon>Eukaryota</taxon>
        <taxon>Viridiplantae</taxon>
        <taxon>Streptophyta</taxon>
        <taxon>Embryophyta</taxon>
        <taxon>Tracheophyta</taxon>
        <taxon>Spermatophyta</taxon>
        <taxon>Magnoliopsida</taxon>
        <taxon>eudicotyledons</taxon>
        <taxon>Gunneridae</taxon>
        <taxon>Pentapetalae</taxon>
        <taxon>Caryophyllales</taxon>
        <taxon>Cactineae</taxon>
        <taxon>Cactaceae</taxon>
        <taxon>Opuntioideae</taxon>
        <taxon>Opuntia</taxon>
    </lineage>
</organism>
<keyword evidence="1" id="KW-0472">Membrane</keyword>
<reference evidence="2" key="1">
    <citation type="journal article" date="2013" name="J. Plant Res.">
        <title>Effect of fungi and light on seed germination of three Opuntia species from semiarid lands of central Mexico.</title>
        <authorList>
            <person name="Delgado-Sanchez P."/>
            <person name="Jimenez-Bremont J.F."/>
            <person name="Guerrero-Gonzalez Mde L."/>
            <person name="Flores J."/>
        </authorList>
    </citation>
    <scope>NUCLEOTIDE SEQUENCE</scope>
    <source>
        <tissue evidence="2">Cladode</tissue>
    </source>
</reference>
<reference evidence="2" key="2">
    <citation type="submission" date="2020-07" db="EMBL/GenBank/DDBJ databases">
        <authorList>
            <person name="Vera ALvarez R."/>
            <person name="Arias-Moreno D.M."/>
            <person name="Jimenez-Jacinto V."/>
            <person name="Jimenez-Bremont J.F."/>
            <person name="Swaminathan K."/>
            <person name="Moose S.P."/>
            <person name="Guerrero-Gonzalez M.L."/>
            <person name="Marino-Ramirez L."/>
            <person name="Landsman D."/>
            <person name="Rodriguez-Kessler M."/>
            <person name="Delgado-Sanchez P."/>
        </authorList>
    </citation>
    <scope>NUCLEOTIDE SEQUENCE</scope>
    <source>
        <tissue evidence="2">Cladode</tissue>
    </source>
</reference>
<keyword evidence="1" id="KW-1133">Transmembrane helix</keyword>
<feature type="transmembrane region" description="Helical" evidence="1">
    <location>
        <begin position="41"/>
        <end position="72"/>
    </location>
</feature>
<evidence type="ECO:0000256" key="1">
    <source>
        <dbReference type="SAM" id="Phobius"/>
    </source>
</evidence>
<keyword evidence="1" id="KW-0812">Transmembrane</keyword>
<proteinExistence type="predicted"/>
<protein>
    <submittedName>
        <fullName evidence="2">Uncharacterized protein</fullName>
    </submittedName>
</protein>
<accession>A0A7C9FBI3</accession>
<dbReference type="EMBL" id="GISG01265440">
    <property type="protein sequence ID" value="MBA4674969.1"/>
    <property type="molecule type" value="Transcribed_RNA"/>
</dbReference>
<dbReference type="AlphaFoldDB" id="A0A7C9FBI3"/>
<name>A0A7C9FBI3_OPUST</name>